<feature type="compositionally biased region" description="Basic and acidic residues" evidence="1">
    <location>
        <begin position="83"/>
        <end position="95"/>
    </location>
</feature>
<reference evidence="2" key="1">
    <citation type="journal article" date="2023" name="Science">
        <title>Genome structures resolve the early diversification of teleost fishes.</title>
        <authorList>
            <person name="Parey E."/>
            <person name="Louis A."/>
            <person name="Montfort J."/>
            <person name="Bouchez O."/>
            <person name="Roques C."/>
            <person name="Iampietro C."/>
            <person name="Lluch J."/>
            <person name="Castinel A."/>
            <person name="Donnadieu C."/>
            <person name="Desvignes T."/>
            <person name="Floi Bucao C."/>
            <person name="Jouanno E."/>
            <person name="Wen M."/>
            <person name="Mejri S."/>
            <person name="Dirks R."/>
            <person name="Jansen H."/>
            <person name="Henkel C."/>
            <person name="Chen W.J."/>
            <person name="Zahm M."/>
            <person name="Cabau C."/>
            <person name="Klopp C."/>
            <person name="Thompson A.W."/>
            <person name="Robinson-Rechavi M."/>
            <person name="Braasch I."/>
            <person name="Lecointre G."/>
            <person name="Bobe J."/>
            <person name="Postlethwait J.H."/>
            <person name="Berthelot C."/>
            <person name="Roest Crollius H."/>
            <person name="Guiguen Y."/>
        </authorList>
    </citation>
    <scope>NUCLEOTIDE SEQUENCE</scope>
    <source>
        <strain evidence="2">NC1722</strain>
    </source>
</reference>
<evidence type="ECO:0000313" key="3">
    <source>
        <dbReference type="Proteomes" id="UP001221898"/>
    </source>
</evidence>
<accession>A0AAD7R6H4</accession>
<dbReference type="Proteomes" id="UP001221898">
    <property type="component" value="Unassembled WGS sequence"/>
</dbReference>
<feature type="region of interest" description="Disordered" evidence="1">
    <location>
        <begin position="1"/>
        <end position="59"/>
    </location>
</feature>
<dbReference type="EMBL" id="JAINUG010000526">
    <property type="protein sequence ID" value="KAJ8366929.1"/>
    <property type="molecule type" value="Genomic_DNA"/>
</dbReference>
<sequence>MARPVLTWAPRGRAAGEGGEGVERDTCVFPPPDPPACPGESTGGRRHGPARQSGERGAEQACCGLRSCAVSHRQASMRKMKVKRPEKETATTAREEDQESSLSGAPSAGHRREWTSRFRGN</sequence>
<organism evidence="2 3">
    <name type="scientific">Aldrovandia affinis</name>
    <dbReference type="NCBI Taxonomy" id="143900"/>
    <lineage>
        <taxon>Eukaryota</taxon>
        <taxon>Metazoa</taxon>
        <taxon>Chordata</taxon>
        <taxon>Craniata</taxon>
        <taxon>Vertebrata</taxon>
        <taxon>Euteleostomi</taxon>
        <taxon>Actinopterygii</taxon>
        <taxon>Neopterygii</taxon>
        <taxon>Teleostei</taxon>
        <taxon>Notacanthiformes</taxon>
        <taxon>Halosauridae</taxon>
        <taxon>Aldrovandia</taxon>
    </lineage>
</organism>
<feature type="compositionally biased region" description="Basic and acidic residues" evidence="1">
    <location>
        <begin position="110"/>
        <end position="121"/>
    </location>
</feature>
<protein>
    <submittedName>
        <fullName evidence="2">Uncharacterized protein</fullName>
    </submittedName>
</protein>
<dbReference type="AlphaFoldDB" id="A0AAD7R6H4"/>
<keyword evidence="3" id="KW-1185">Reference proteome</keyword>
<comment type="caution">
    <text evidence="2">The sequence shown here is derived from an EMBL/GenBank/DDBJ whole genome shotgun (WGS) entry which is preliminary data.</text>
</comment>
<proteinExistence type="predicted"/>
<evidence type="ECO:0000313" key="2">
    <source>
        <dbReference type="EMBL" id="KAJ8366929.1"/>
    </source>
</evidence>
<evidence type="ECO:0000256" key="1">
    <source>
        <dbReference type="SAM" id="MobiDB-lite"/>
    </source>
</evidence>
<feature type="region of interest" description="Disordered" evidence="1">
    <location>
        <begin position="73"/>
        <end position="121"/>
    </location>
</feature>
<name>A0AAD7R6H4_9TELE</name>
<gene>
    <name evidence="2" type="ORF">AAFF_G00336660</name>
</gene>